<evidence type="ECO:0000256" key="2">
    <source>
        <dbReference type="ARBA" id="ARBA00023125"/>
    </source>
</evidence>
<evidence type="ECO:0000259" key="4">
    <source>
        <dbReference type="PROSITE" id="PS01124"/>
    </source>
</evidence>
<evidence type="ECO:0000313" key="6">
    <source>
        <dbReference type="Proteomes" id="UP000783588"/>
    </source>
</evidence>
<sequence length="296" mass="33501">MSKFDPLHVQCAVKQQYQPVFTGTNQPRLLYVSNIRPQTSMYPRMLHAHADAVELALMYSGSGKFFIHDRYVPVSAGDLLIYNSGVIHDEISSADNPIGMYCITLSGLHMPGLRPNALLADDRNCVISCGEHFESVRFLFELMFKQLSSDYPNASVFCHNMMEALLVQALTLAADAPQKPIGKSKRLELALDVKQYLDAHYTEPITLTDIGQHLHVSHYYLCHVFKDLMGYAPMKYLLRRRLGEAQTLLISTDTTIAKIAESVGFDTQSYFNFQFAKNVGMPPSQYRKNYLVRAFD</sequence>
<dbReference type="SMART" id="SM00342">
    <property type="entry name" value="HTH_ARAC"/>
    <property type="match status" value="1"/>
</dbReference>
<dbReference type="PANTHER" id="PTHR43280:SF28">
    <property type="entry name" value="HTH-TYPE TRANSCRIPTIONAL ACTIVATOR RHAS"/>
    <property type="match status" value="1"/>
</dbReference>
<dbReference type="InterPro" id="IPR018060">
    <property type="entry name" value="HTH_AraC"/>
</dbReference>
<reference evidence="5 6" key="1">
    <citation type="submission" date="2021-06" db="EMBL/GenBank/DDBJ databases">
        <authorList>
            <person name="Sun Q."/>
            <person name="Li D."/>
        </authorList>
    </citation>
    <scope>NUCLEOTIDE SEQUENCE [LARGE SCALE GENOMIC DNA]</scope>
    <source>
        <strain evidence="5 6">MSJd-7</strain>
    </source>
</reference>
<comment type="caution">
    <text evidence="5">The sequence shown here is derived from an EMBL/GenBank/DDBJ whole genome shotgun (WGS) entry which is preliminary data.</text>
</comment>
<keyword evidence="1" id="KW-0805">Transcription regulation</keyword>
<dbReference type="Pfam" id="PF12833">
    <property type="entry name" value="HTH_18"/>
    <property type="match status" value="1"/>
</dbReference>
<evidence type="ECO:0000313" key="5">
    <source>
        <dbReference type="EMBL" id="MBU5491399.1"/>
    </source>
</evidence>
<evidence type="ECO:0000256" key="1">
    <source>
        <dbReference type="ARBA" id="ARBA00023015"/>
    </source>
</evidence>
<keyword evidence="6" id="KW-1185">Reference proteome</keyword>
<dbReference type="PROSITE" id="PS00041">
    <property type="entry name" value="HTH_ARAC_FAMILY_1"/>
    <property type="match status" value="1"/>
</dbReference>
<dbReference type="InterPro" id="IPR018062">
    <property type="entry name" value="HTH_AraC-typ_CS"/>
</dbReference>
<accession>A0ABS6EUN6</accession>
<dbReference type="EMBL" id="JAHLQI010000008">
    <property type="protein sequence ID" value="MBU5491399.1"/>
    <property type="molecule type" value="Genomic_DNA"/>
</dbReference>
<dbReference type="PANTHER" id="PTHR43280">
    <property type="entry name" value="ARAC-FAMILY TRANSCRIPTIONAL REGULATOR"/>
    <property type="match status" value="1"/>
</dbReference>
<dbReference type="CDD" id="cd02208">
    <property type="entry name" value="cupin_RmlC-like"/>
    <property type="match status" value="1"/>
</dbReference>
<keyword evidence="2" id="KW-0238">DNA-binding</keyword>
<organism evidence="5 6">
    <name type="scientific">Butyricicoccus intestinisimiae</name>
    <dbReference type="NCBI Taxonomy" id="2841509"/>
    <lineage>
        <taxon>Bacteria</taxon>
        <taxon>Bacillati</taxon>
        <taxon>Bacillota</taxon>
        <taxon>Clostridia</taxon>
        <taxon>Eubacteriales</taxon>
        <taxon>Butyricicoccaceae</taxon>
        <taxon>Butyricicoccus</taxon>
    </lineage>
</organism>
<dbReference type="PROSITE" id="PS01124">
    <property type="entry name" value="HTH_ARAC_FAMILY_2"/>
    <property type="match status" value="1"/>
</dbReference>
<protein>
    <submittedName>
        <fullName evidence="5">AraC family transcriptional regulator</fullName>
    </submittedName>
</protein>
<evidence type="ECO:0000256" key="3">
    <source>
        <dbReference type="ARBA" id="ARBA00023163"/>
    </source>
</evidence>
<gene>
    <name evidence="5" type="ORF">KQI75_12390</name>
</gene>
<dbReference type="InterPro" id="IPR003313">
    <property type="entry name" value="AraC-bd"/>
</dbReference>
<keyword evidence="3" id="KW-0804">Transcription</keyword>
<proteinExistence type="predicted"/>
<dbReference type="Proteomes" id="UP000783588">
    <property type="component" value="Unassembled WGS sequence"/>
</dbReference>
<dbReference type="Pfam" id="PF02311">
    <property type="entry name" value="AraC_binding"/>
    <property type="match status" value="1"/>
</dbReference>
<feature type="domain" description="HTH araC/xylS-type" evidence="4">
    <location>
        <begin position="191"/>
        <end position="289"/>
    </location>
</feature>
<name>A0ABS6EUN6_9FIRM</name>
<dbReference type="RefSeq" id="WP_216471113.1">
    <property type="nucleotide sequence ID" value="NZ_JAHLQI010000008.1"/>
</dbReference>